<feature type="compositionally biased region" description="Low complexity" evidence="1">
    <location>
        <begin position="54"/>
        <end position="71"/>
    </location>
</feature>
<reference evidence="2 3" key="1">
    <citation type="submission" date="2019-05" db="EMBL/GenBank/DDBJ databases">
        <title>Another draft genome of Portunus trituberculatus and its Hox gene families provides insights of decapod evolution.</title>
        <authorList>
            <person name="Jeong J.-H."/>
            <person name="Song I."/>
            <person name="Kim S."/>
            <person name="Choi T."/>
            <person name="Kim D."/>
            <person name="Ryu S."/>
            <person name="Kim W."/>
        </authorList>
    </citation>
    <scope>NUCLEOTIDE SEQUENCE [LARGE SCALE GENOMIC DNA]</scope>
    <source>
        <tissue evidence="2">Muscle</tissue>
    </source>
</reference>
<name>A0A5B7DBK4_PORTR</name>
<evidence type="ECO:0000313" key="3">
    <source>
        <dbReference type="Proteomes" id="UP000324222"/>
    </source>
</evidence>
<organism evidence="2 3">
    <name type="scientific">Portunus trituberculatus</name>
    <name type="common">Swimming crab</name>
    <name type="synonym">Neptunus trituberculatus</name>
    <dbReference type="NCBI Taxonomy" id="210409"/>
    <lineage>
        <taxon>Eukaryota</taxon>
        <taxon>Metazoa</taxon>
        <taxon>Ecdysozoa</taxon>
        <taxon>Arthropoda</taxon>
        <taxon>Crustacea</taxon>
        <taxon>Multicrustacea</taxon>
        <taxon>Malacostraca</taxon>
        <taxon>Eumalacostraca</taxon>
        <taxon>Eucarida</taxon>
        <taxon>Decapoda</taxon>
        <taxon>Pleocyemata</taxon>
        <taxon>Brachyura</taxon>
        <taxon>Eubrachyura</taxon>
        <taxon>Portunoidea</taxon>
        <taxon>Portunidae</taxon>
        <taxon>Portuninae</taxon>
        <taxon>Portunus</taxon>
    </lineage>
</organism>
<evidence type="ECO:0000256" key="1">
    <source>
        <dbReference type="SAM" id="MobiDB-lite"/>
    </source>
</evidence>
<dbReference type="EMBL" id="VSRR010000703">
    <property type="protein sequence ID" value="MPC18701.1"/>
    <property type="molecule type" value="Genomic_DNA"/>
</dbReference>
<comment type="caution">
    <text evidence="2">The sequence shown here is derived from an EMBL/GenBank/DDBJ whole genome shotgun (WGS) entry which is preliminary data.</text>
</comment>
<protein>
    <submittedName>
        <fullName evidence="2">Uncharacterized protein</fullName>
    </submittedName>
</protein>
<keyword evidence="3" id="KW-1185">Reference proteome</keyword>
<proteinExistence type="predicted"/>
<dbReference type="AlphaFoldDB" id="A0A5B7DBK4"/>
<dbReference type="Proteomes" id="UP000324222">
    <property type="component" value="Unassembled WGS sequence"/>
</dbReference>
<accession>A0A5B7DBK4</accession>
<gene>
    <name evidence="2" type="ORF">E2C01_011595</name>
</gene>
<feature type="region of interest" description="Disordered" evidence="1">
    <location>
        <begin position="1"/>
        <end position="71"/>
    </location>
</feature>
<sequence>MHAHHRSSSLAEGTPWRPLRNAGRLKGSRFVSMTPSQQIARGASRPTRCRESRPGGPRAGSPAAGCGPSPSRGIVAVLCSLGTWATA</sequence>
<evidence type="ECO:0000313" key="2">
    <source>
        <dbReference type="EMBL" id="MPC18701.1"/>
    </source>
</evidence>